<dbReference type="InterPro" id="IPR011054">
    <property type="entry name" value="Rudment_hybrid_motif"/>
</dbReference>
<dbReference type="GO" id="GO:0034028">
    <property type="term" value="F:5-(carboxyamino)imidazole ribonucleotide synthase activity"/>
    <property type="evidence" value="ECO:0007669"/>
    <property type="project" value="UniProtKB-EC"/>
</dbReference>
<reference evidence="8 9" key="1">
    <citation type="submission" date="2020-10" db="EMBL/GenBank/DDBJ databases">
        <authorList>
            <person name="Castelo-Branco R."/>
            <person name="Eusebio N."/>
            <person name="Adriana R."/>
            <person name="Vieira A."/>
            <person name="Brugerolle De Fraissinette N."/>
            <person name="Rezende De Castro R."/>
            <person name="Schneider M.P."/>
            <person name="Vasconcelos V."/>
            <person name="Leao P.N."/>
        </authorList>
    </citation>
    <scope>NUCLEOTIDE SEQUENCE [LARGE SCALE GENOMIC DNA]</scope>
    <source>
        <strain evidence="8 9">LEGE 00031</strain>
    </source>
</reference>
<dbReference type="EC" id="6.3.4.18" evidence="5 6"/>
<keyword evidence="1 5" id="KW-0436">Ligase</keyword>
<dbReference type="NCBIfam" id="NF004679">
    <property type="entry name" value="PRK06019.1-5"/>
    <property type="match status" value="1"/>
</dbReference>
<dbReference type="InterPro" id="IPR003135">
    <property type="entry name" value="ATP-grasp_carboxylate-amine"/>
</dbReference>
<feature type="binding site" evidence="5">
    <location>
        <position position="105"/>
    </location>
    <ligand>
        <name>ATP</name>
        <dbReference type="ChEBI" id="CHEBI:30616"/>
    </ligand>
</feature>
<keyword evidence="3 5" id="KW-0658">Purine biosynthesis</keyword>
<comment type="function">
    <text evidence="5">Catalyzes the ATP-dependent conversion of 5-aminoimidazole ribonucleotide (AIR) and HCO(3)(-) to N5-carboxyaminoimidazole ribonucleotide (N5-CAIR).</text>
</comment>
<dbReference type="Proteomes" id="UP000658720">
    <property type="component" value="Unassembled WGS sequence"/>
</dbReference>
<organism evidence="8 9">
    <name type="scientific">Synechocystis salina LEGE 00031</name>
    <dbReference type="NCBI Taxonomy" id="1828736"/>
    <lineage>
        <taxon>Bacteria</taxon>
        <taxon>Bacillati</taxon>
        <taxon>Cyanobacteriota</taxon>
        <taxon>Cyanophyceae</taxon>
        <taxon>Synechococcales</taxon>
        <taxon>Merismopediaceae</taxon>
        <taxon>Synechocystis</taxon>
    </lineage>
</organism>
<comment type="subunit">
    <text evidence="5 6">Homodimer.</text>
</comment>
<feature type="domain" description="ATP-grasp" evidence="7">
    <location>
        <begin position="109"/>
        <end position="297"/>
    </location>
</feature>
<dbReference type="SUPFAM" id="SSF51246">
    <property type="entry name" value="Rudiment single hybrid motif"/>
    <property type="match status" value="1"/>
</dbReference>
<comment type="caution">
    <text evidence="5">Lacks conserved residue(s) required for the propagation of feature annotation.</text>
</comment>
<accession>A0ABR9VVF6</accession>
<feature type="binding site" evidence="5">
    <location>
        <begin position="267"/>
        <end position="268"/>
    </location>
    <ligand>
        <name>ATP</name>
        <dbReference type="ChEBI" id="CHEBI:30616"/>
    </ligand>
</feature>
<keyword evidence="8" id="KW-0456">Lyase</keyword>
<feature type="binding site" evidence="5">
    <location>
        <position position="182"/>
    </location>
    <ligand>
        <name>ATP</name>
        <dbReference type="ChEBI" id="CHEBI:30616"/>
    </ligand>
</feature>
<evidence type="ECO:0000256" key="6">
    <source>
        <dbReference type="RuleBase" id="RU361200"/>
    </source>
</evidence>
<dbReference type="PROSITE" id="PS50975">
    <property type="entry name" value="ATP_GRASP"/>
    <property type="match status" value="1"/>
</dbReference>
<dbReference type="Gene3D" id="3.30.470.20">
    <property type="entry name" value="ATP-grasp fold, B domain"/>
    <property type="match status" value="1"/>
</dbReference>
<comment type="pathway">
    <text evidence="5 6">Purine metabolism; IMP biosynthesis via de novo pathway; 5-amino-1-(5-phospho-D-ribosyl)imidazole-4-carboxylate from 5-amino-1-(5-phospho-D-ribosyl)imidazole (N5-CAIR route): step 1/2.</text>
</comment>
<evidence type="ECO:0000256" key="5">
    <source>
        <dbReference type="HAMAP-Rule" id="MF_01928"/>
    </source>
</evidence>
<dbReference type="InterPro" id="IPR016185">
    <property type="entry name" value="PreATP-grasp_dom_sf"/>
</dbReference>
<keyword evidence="4 5" id="KW-0067">ATP-binding</keyword>
<dbReference type="HAMAP" id="MF_01928">
    <property type="entry name" value="PurK"/>
    <property type="match status" value="1"/>
</dbReference>
<evidence type="ECO:0000256" key="3">
    <source>
        <dbReference type="ARBA" id="ARBA00022755"/>
    </source>
</evidence>
<dbReference type="InterPro" id="IPR005875">
    <property type="entry name" value="PurK"/>
</dbReference>
<dbReference type="EMBL" id="JADEVV010000046">
    <property type="protein sequence ID" value="MBE9255026.1"/>
    <property type="molecule type" value="Genomic_DNA"/>
</dbReference>
<dbReference type="SUPFAM" id="SSF56059">
    <property type="entry name" value="Glutathione synthetase ATP-binding domain-like"/>
    <property type="match status" value="1"/>
</dbReference>
<keyword evidence="9" id="KW-1185">Reference proteome</keyword>
<keyword evidence="2 5" id="KW-0547">Nucleotide-binding</keyword>
<evidence type="ECO:0000259" key="7">
    <source>
        <dbReference type="PROSITE" id="PS50975"/>
    </source>
</evidence>
<evidence type="ECO:0000313" key="8">
    <source>
        <dbReference type="EMBL" id="MBE9255026.1"/>
    </source>
</evidence>
<dbReference type="Gene3D" id="3.40.50.20">
    <property type="match status" value="1"/>
</dbReference>
<sequence>MEKQLTTVGVVGGGQLAWMMAQEAPRLGLKLAVQTPEETDPAVALADKVVLAAIADGEGTKALAEHCGVITFENEFVDLPSLEKLAEQGVTFYPQLDSLAPLLDKWEQRHFLQNLGVPVPDFWALESLPSQLPAFPWVLKARRHGYDGQGTQIINSPADLPDLSQASPGSWMVESFVPYERELAVLGARNAKGEMEIYPVVETRQIDQVCRWVVAPAPIDAAIAATAQDYCRRILNHLDYVGILAIEFFLLPESSQTNTPAQRLLINELAPRTHNSGHFSLDACHTSQFALQLQAVTGQTLGSSALHCGQAVMVNLLGYEVSAGDYQPQLAEIAALPHSHVHWYGKGECRPGRKLGHVTLLNPNVASKPSTAWAKALVEQVEDIWYPAPT</sequence>
<name>A0ABR9VVF6_9SYNC</name>
<dbReference type="InterPro" id="IPR054350">
    <property type="entry name" value="PurT/PurK_preATP-grasp"/>
</dbReference>
<dbReference type="RefSeq" id="WP_194020491.1">
    <property type="nucleotide sequence ID" value="NZ_JADEVV010000046.1"/>
</dbReference>
<comment type="catalytic activity">
    <reaction evidence="5 6">
        <text>5-amino-1-(5-phospho-beta-D-ribosyl)imidazole + hydrogencarbonate + ATP = 5-carboxyamino-1-(5-phospho-D-ribosyl)imidazole + ADP + phosphate + 2 H(+)</text>
        <dbReference type="Rhea" id="RHEA:19317"/>
        <dbReference type="ChEBI" id="CHEBI:15378"/>
        <dbReference type="ChEBI" id="CHEBI:17544"/>
        <dbReference type="ChEBI" id="CHEBI:30616"/>
        <dbReference type="ChEBI" id="CHEBI:43474"/>
        <dbReference type="ChEBI" id="CHEBI:58730"/>
        <dbReference type="ChEBI" id="CHEBI:137981"/>
        <dbReference type="ChEBI" id="CHEBI:456216"/>
        <dbReference type="EC" id="6.3.4.18"/>
    </reaction>
</comment>
<dbReference type="InterPro" id="IPR040686">
    <property type="entry name" value="PurK_C"/>
</dbReference>
<feature type="binding site" evidence="5">
    <location>
        <position position="140"/>
    </location>
    <ligand>
        <name>ATP</name>
        <dbReference type="ChEBI" id="CHEBI:30616"/>
    </ligand>
</feature>
<dbReference type="Gene3D" id="3.30.1490.20">
    <property type="entry name" value="ATP-grasp fold, A domain"/>
    <property type="match status" value="1"/>
</dbReference>
<dbReference type="SUPFAM" id="SSF52440">
    <property type="entry name" value="PreATP-grasp domain"/>
    <property type="match status" value="1"/>
</dbReference>
<comment type="similarity">
    <text evidence="5 6">Belongs to the PurK/PurT family.</text>
</comment>
<dbReference type="PANTHER" id="PTHR11609:SF5">
    <property type="entry name" value="PHOSPHORIBOSYLAMINOIMIDAZOLE CARBOXYLASE"/>
    <property type="match status" value="1"/>
</dbReference>
<dbReference type="InterPro" id="IPR011761">
    <property type="entry name" value="ATP-grasp"/>
</dbReference>
<dbReference type="PANTHER" id="PTHR11609">
    <property type="entry name" value="PURINE BIOSYNTHESIS PROTEIN 6/7, PUR6/7"/>
    <property type="match status" value="1"/>
</dbReference>
<dbReference type="Pfam" id="PF02222">
    <property type="entry name" value="ATP-grasp"/>
    <property type="match status" value="1"/>
</dbReference>
<dbReference type="GO" id="GO:0004638">
    <property type="term" value="F:phosphoribosylaminoimidazole carboxylase activity"/>
    <property type="evidence" value="ECO:0007669"/>
    <property type="project" value="UniProtKB-EC"/>
</dbReference>
<dbReference type="Pfam" id="PF22660">
    <property type="entry name" value="RS_preATP-grasp-like"/>
    <property type="match status" value="1"/>
</dbReference>
<evidence type="ECO:0000313" key="9">
    <source>
        <dbReference type="Proteomes" id="UP000658720"/>
    </source>
</evidence>
<dbReference type="NCBIfam" id="TIGR01161">
    <property type="entry name" value="purK"/>
    <property type="match status" value="1"/>
</dbReference>
<comment type="function">
    <text evidence="6">Catalyzes the ATP-dependent conversion of 5-aminoimidazole ribonucleotide (AIR) and HCO(3)- to N5-carboxyaminoimidazole ribonucleotide (N5-CAIR).</text>
</comment>
<dbReference type="Pfam" id="PF17769">
    <property type="entry name" value="PurK_C"/>
    <property type="match status" value="1"/>
</dbReference>
<protein>
    <recommendedName>
        <fullName evidence="5 6">N5-carboxyaminoimidazole ribonucleotide synthase</fullName>
        <shortName evidence="5 6">N5-CAIR synthase</shortName>
        <ecNumber evidence="5 6">6.3.4.18</ecNumber>
    </recommendedName>
    <alternativeName>
        <fullName evidence="5 6">5-(carboxyamino)imidazole ribonucleotide synthetase</fullName>
    </alternativeName>
</protein>
<evidence type="ECO:0000256" key="4">
    <source>
        <dbReference type="ARBA" id="ARBA00022840"/>
    </source>
</evidence>
<evidence type="ECO:0000256" key="2">
    <source>
        <dbReference type="ARBA" id="ARBA00022741"/>
    </source>
</evidence>
<dbReference type="InterPro" id="IPR013815">
    <property type="entry name" value="ATP_grasp_subdomain_1"/>
</dbReference>
<comment type="caution">
    <text evidence="8">The sequence shown here is derived from an EMBL/GenBank/DDBJ whole genome shotgun (WGS) entry which is preliminary data.</text>
</comment>
<proteinExistence type="inferred from homology"/>
<gene>
    <name evidence="5 6 8" type="primary">purK</name>
    <name evidence="8" type="ORF">IQ217_14495</name>
</gene>
<evidence type="ECO:0000256" key="1">
    <source>
        <dbReference type="ARBA" id="ARBA00022598"/>
    </source>
</evidence>
<feature type="binding site" evidence="5">
    <location>
        <begin position="174"/>
        <end position="177"/>
    </location>
    <ligand>
        <name>ATP</name>
        <dbReference type="ChEBI" id="CHEBI:30616"/>
    </ligand>
</feature>